<comment type="caution">
    <text evidence="3">The sequence shown here is derived from an EMBL/GenBank/DDBJ whole genome shotgun (WGS) entry which is preliminary data.</text>
</comment>
<dbReference type="Pfam" id="PF02798">
    <property type="entry name" value="GST_N"/>
    <property type="match status" value="1"/>
</dbReference>
<dbReference type="OrthoDB" id="414243at2759"/>
<keyword evidence="4" id="KW-1185">Reference proteome</keyword>
<dbReference type="SFLD" id="SFLDS00019">
    <property type="entry name" value="Glutathione_Transferase_(cytos"/>
    <property type="match status" value="1"/>
</dbReference>
<dbReference type="InterPro" id="IPR010987">
    <property type="entry name" value="Glutathione-S-Trfase_C-like"/>
</dbReference>
<dbReference type="InterPro" id="IPR040079">
    <property type="entry name" value="Glutathione_S-Trfase"/>
</dbReference>
<organism evidence="3 4">
    <name type="scientific">Hypsibius exemplaris</name>
    <name type="common">Freshwater tardigrade</name>
    <dbReference type="NCBI Taxonomy" id="2072580"/>
    <lineage>
        <taxon>Eukaryota</taxon>
        <taxon>Metazoa</taxon>
        <taxon>Ecdysozoa</taxon>
        <taxon>Tardigrada</taxon>
        <taxon>Eutardigrada</taxon>
        <taxon>Parachela</taxon>
        <taxon>Hypsibioidea</taxon>
        <taxon>Hypsibiidae</taxon>
        <taxon>Hypsibius</taxon>
    </lineage>
</organism>
<gene>
    <name evidence="3" type="ORF">BV898_15785</name>
</gene>
<dbReference type="InterPro" id="IPR036249">
    <property type="entry name" value="Thioredoxin-like_sf"/>
</dbReference>
<dbReference type="EMBL" id="MTYJ01000221">
    <property type="protein sequence ID" value="OWA51294.1"/>
    <property type="molecule type" value="Genomic_DNA"/>
</dbReference>
<protein>
    <submittedName>
        <fullName evidence="3">Glutathione S-transferase 1</fullName>
    </submittedName>
</protein>
<dbReference type="PANTHER" id="PTHR11571:SF150">
    <property type="entry name" value="GLUTATHIONE S-TRANSFERASE"/>
    <property type="match status" value="1"/>
</dbReference>
<dbReference type="SFLD" id="SFLDG00363">
    <property type="entry name" value="AMPS_(cytGST):_Alpha-__Mu-__Pi"/>
    <property type="match status" value="1"/>
</dbReference>
<dbReference type="GO" id="GO:0006749">
    <property type="term" value="P:glutathione metabolic process"/>
    <property type="evidence" value="ECO:0007669"/>
    <property type="project" value="TreeGrafter"/>
</dbReference>
<accession>A0A9X6NKT3</accession>
<feature type="domain" description="GST N-terminal" evidence="1">
    <location>
        <begin position="2"/>
        <end position="79"/>
    </location>
</feature>
<dbReference type="InterPro" id="IPR004046">
    <property type="entry name" value="GST_C"/>
</dbReference>
<feature type="domain" description="GST C-terminal" evidence="2">
    <location>
        <begin position="81"/>
        <end position="213"/>
    </location>
</feature>
<dbReference type="PROSITE" id="PS50405">
    <property type="entry name" value="GST_CTER"/>
    <property type="match status" value="1"/>
</dbReference>
<dbReference type="Pfam" id="PF14497">
    <property type="entry name" value="GST_C_3"/>
    <property type="match status" value="1"/>
</dbReference>
<dbReference type="SFLD" id="SFLDG01205">
    <property type="entry name" value="AMPS.1"/>
    <property type="match status" value="1"/>
</dbReference>
<dbReference type="Proteomes" id="UP000192578">
    <property type="component" value="Unassembled WGS sequence"/>
</dbReference>
<proteinExistence type="predicted"/>
<sequence>MVAYALTYFNVAGRAELIRLLFIVSGTLFTDNRIESAQWPALKANTTWGSLPYLEVDGKILGQSNAIVYYVSNQLGLGGEGEWNRAIVQSIVLATNDIKDGLSQFVRGDPSLKEKNLSKLKDATIPTILGRAEKVIQVYGSDDYSVGSKLTVADLALYDTIRQVEANKQTGITNIAANYPRIAKVLAKCGAPIDVTELGLIVGQVMELSGTTYNAALPASLWDPKRGNCIQCTNTVQDEIARCRGGQQ</sequence>
<dbReference type="SUPFAM" id="SSF52833">
    <property type="entry name" value="Thioredoxin-like"/>
    <property type="match status" value="1"/>
</dbReference>
<name>A0A9X6NKT3_HYPEX</name>
<dbReference type="InterPro" id="IPR004045">
    <property type="entry name" value="Glutathione_S-Trfase_N"/>
</dbReference>
<evidence type="ECO:0000259" key="2">
    <source>
        <dbReference type="PROSITE" id="PS50405"/>
    </source>
</evidence>
<evidence type="ECO:0000259" key="1">
    <source>
        <dbReference type="PROSITE" id="PS50404"/>
    </source>
</evidence>
<dbReference type="CDD" id="cd03039">
    <property type="entry name" value="GST_N_Sigma_like"/>
    <property type="match status" value="1"/>
</dbReference>
<evidence type="ECO:0000313" key="3">
    <source>
        <dbReference type="EMBL" id="OWA51294.1"/>
    </source>
</evidence>
<dbReference type="InterPro" id="IPR050213">
    <property type="entry name" value="GST_superfamily"/>
</dbReference>
<dbReference type="InterPro" id="IPR036282">
    <property type="entry name" value="Glutathione-S-Trfase_C_sf"/>
</dbReference>
<dbReference type="GO" id="GO:0004364">
    <property type="term" value="F:glutathione transferase activity"/>
    <property type="evidence" value="ECO:0007669"/>
    <property type="project" value="TreeGrafter"/>
</dbReference>
<reference evidence="4" key="1">
    <citation type="submission" date="2017-01" db="EMBL/GenBank/DDBJ databases">
        <title>Comparative genomics of anhydrobiosis in the tardigrade Hypsibius dujardini.</title>
        <authorList>
            <person name="Yoshida Y."/>
            <person name="Koutsovoulos G."/>
            <person name="Laetsch D."/>
            <person name="Stevens L."/>
            <person name="Kumar S."/>
            <person name="Horikawa D."/>
            <person name="Ishino K."/>
            <person name="Komine S."/>
            <person name="Tomita M."/>
            <person name="Blaxter M."/>
            <person name="Arakawa K."/>
        </authorList>
    </citation>
    <scope>NUCLEOTIDE SEQUENCE [LARGE SCALE GENOMIC DNA]</scope>
    <source>
        <strain evidence="4">Z151</strain>
    </source>
</reference>
<dbReference type="SUPFAM" id="SSF47616">
    <property type="entry name" value="GST C-terminal domain-like"/>
    <property type="match status" value="1"/>
</dbReference>
<dbReference type="PROSITE" id="PS50404">
    <property type="entry name" value="GST_NTER"/>
    <property type="match status" value="1"/>
</dbReference>
<dbReference type="PANTHER" id="PTHR11571">
    <property type="entry name" value="GLUTATHIONE S-TRANSFERASE"/>
    <property type="match status" value="1"/>
</dbReference>
<evidence type="ECO:0000313" key="4">
    <source>
        <dbReference type="Proteomes" id="UP000192578"/>
    </source>
</evidence>
<dbReference type="Gene3D" id="3.40.30.10">
    <property type="entry name" value="Glutaredoxin"/>
    <property type="match status" value="1"/>
</dbReference>
<dbReference type="Gene3D" id="1.20.1050.10">
    <property type="match status" value="1"/>
</dbReference>
<dbReference type="AlphaFoldDB" id="A0A9X6NKT3"/>